<dbReference type="Gene3D" id="3.40.30.10">
    <property type="entry name" value="Glutaredoxin"/>
    <property type="match status" value="1"/>
</dbReference>
<name>A0AAD5XT30_9FUNG</name>
<dbReference type="EMBL" id="JADGJQ010000006">
    <property type="protein sequence ID" value="KAJ3183487.1"/>
    <property type="molecule type" value="Genomic_DNA"/>
</dbReference>
<dbReference type="Pfam" id="PF05768">
    <property type="entry name" value="Glrx-like"/>
    <property type="match status" value="1"/>
</dbReference>
<comment type="similarity">
    <text evidence="1">Belongs to the glutaredoxin family.</text>
</comment>
<dbReference type="PANTHER" id="PTHR33558">
    <property type="entry name" value="GLUTAREDOXIN-LIKE PROTEIN C5ORF63 HOMOLOG"/>
    <property type="match status" value="1"/>
</dbReference>
<evidence type="ECO:0000313" key="3">
    <source>
        <dbReference type="Proteomes" id="UP001212152"/>
    </source>
</evidence>
<reference evidence="2" key="1">
    <citation type="submission" date="2020-05" db="EMBL/GenBank/DDBJ databases">
        <title>Phylogenomic resolution of chytrid fungi.</title>
        <authorList>
            <person name="Stajich J.E."/>
            <person name="Amses K."/>
            <person name="Simmons R."/>
            <person name="Seto K."/>
            <person name="Myers J."/>
            <person name="Bonds A."/>
            <person name="Quandt C.A."/>
            <person name="Barry K."/>
            <person name="Liu P."/>
            <person name="Grigoriev I."/>
            <person name="Longcore J.E."/>
            <person name="James T.Y."/>
        </authorList>
    </citation>
    <scope>NUCLEOTIDE SEQUENCE</scope>
    <source>
        <strain evidence="2">JEL0379</strain>
    </source>
</reference>
<evidence type="ECO:0000313" key="2">
    <source>
        <dbReference type="EMBL" id="KAJ3183487.1"/>
    </source>
</evidence>
<dbReference type="Proteomes" id="UP001212152">
    <property type="component" value="Unassembled WGS sequence"/>
</dbReference>
<keyword evidence="1" id="KW-0813">Transport</keyword>
<keyword evidence="1" id="KW-0249">Electron transport</keyword>
<dbReference type="InterPro" id="IPR008554">
    <property type="entry name" value="Glutaredoxin-like"/>
</dbReference>
<gene>
    <name evidence="2" type="ORF">HDU87_006806</name>
</gene>
<protein>
    <recommendedName>
        <fullName evidence="1">Glutaredoxin-like protein</fullName>
    </recommendedName>
</protein>
<accession>A0AAD5XT30</accession>
<dbReference type="InterPro" id="IPR052565">
    <property type="entry name" value="Glutaredoxin-like_YDR286C"/>
</dbReference>
<dbReference type="SUPFAM" id="SSF52833">
    <property type="entry name" value="Thioredoxin-like"/>
    <property type="match status" value="1"/>
</dbReference>
<dbReference type="PANTHER" id="PTHR33558:SF1">
    <property type="entry name" value="GLUTAREDOXIN-LIKE PROTEIN C5ORF63 HOMOLOG"/>
    <property type="match status" value="1"/>
</dbReference>
<sequence>MAPSSALRPVLTLFTRQHCGLCEAVKDTLITVQRRTPFTLREIDIDVSTDRTWFRKYNYDVPVVHGPGDLVLGKHRVSEGDVERWLKDLAGKA</sequence>
<keyword evidence="3" id="KW-1185">Reference proteome</keyword>
<dbReference type="AlphaFoldDB" id="A0AAD5XT30"/>
<proteinExistence type="inferred from homology"/>
<dbReference type="InterPro" id="IPR036249">
    <property type="entry name" value="Thioredoxin-like_sf"/>
</dbReference>
<organism evidence="2 3">
    <name type="scientific">Geranomyces variabilis</name>
    <dbReference type="NCBI Taxonomy" id="109894"/>
    <lineage>
        <taxon>Eukaryota</taxon>
        <taxon>Fungi</taxon>
        <taxon>Fungi incertae sedis</taxon>
        <taxon>Chytridiomycota</taxon>
        <taxon>Chytridiomycota incertae sedis</taxon>
        <taxon>Chytridiomycetes</taxon>
        <taxon>Spizellomycetales</taxon>
        <taxon>Powellomycetaceae</taxon>
        <taxon>Geranomyces</taxon>
    </lineage>
</organism>
<evidence type="ECO:0000256" key="1">
    <source>
        <dbReference type="RuleBase" id="RU363082"/>
    </source>
</evidence>
<comment type="caution">
    <text evidence="2">The sequence shown here is derived from an EMBL/GenBank/DDBJ whole genome shotgun (WGS) entry which is preliminary data.</text>
</comment>